<evidence type="ECO:0000256" key="7">
    <source>
        <dbReference type="ARBA" id="ARBA00022676"/>
    </source>
</evidence>
<dbReference type="EMBL" id="JACYXI010000002">
    <property type="protein sequence ID" value="MBD8891054.1"/>
    <property type="molecule type" value="Genomic_DNA"/>
</dbReference>
<evidence type="ECO:0000256" key="2">
    <source>
        <dbReference type="ARBA" id="ARBA00007868"/>
    </source>
</evidence>
<evidence type="ECO:0000256" key="6">
    <source>
        <dbReference type="ARBA" id="ARBA00022556"/>
    </source>
</evidence>
<accession>A0ABR9CK72</accession>
<evidence type="ECO:0000256" key="4">
    <source>
        <dbReference type="ARBA" id="ARBA00020902"/>
    </source>
</evidence>
<dbReference type="NCBIfam" id="TIGR00215">
    <property type="entry name" value="lpxB"/>
    <property type="match status" value="1"/>
</dbReference>
<evidence type="ECO:0000256" key="9">
    <source>
        <dbReference type="ARBA" id="ARBA00023098"/>
    </source>
</evidence>
<evidence type="ECO:0000256" key="3">
    <source>
        <dbReference type="ARBA" id="ARBA00012687"/>
    </source>
</evidence>
<dbReference type="SUPFAM" id="SSF53756">
    <property type="entry name" value="UDP-Glycosyltransferase/glycogen phosphorylase"/>
    <property type="match status" value="1"/>
</dbReference>
<dbReference type="Pfam" id="PF02684">
    <property type="entry name" value="LpxB"/>
    <property type="match status" value="1"/>
</dbReference>
<comment type="catalytic activity">
    <reaction evidence="10">
        <text>a lipid X + a UDP-2-N,3-O-bis[(3R)-3-hydroxyacyl]-alpha-D-glucosamine = a lipid A disaccharide + UDP + H(+)</text>
        <dbReference type="Rhea" id="RHEA:67828"/>
        <dbReference type="ChEBI" id="CHEBI:15378"/>
        <dbReference type="ChEBI" id="CHEBI:58223"/>
        <dbReference type="ChEBI" id="CHEBI:137748"/>
        <dbReference type="ChEBI" id="CHEBI:176338"/>
        <dbReference type="ChEBI" id="CHEBI:176343"/>
        <dbReference type="EC" id="2.4.1.182"/>
    </reaction>
</comment>
<comment type="function">
    <text evidence="1">Condensation of UDP-2,3-diacylglucosamine and 2,3-diacylglucosamine-1-phosphate to form lipid A disaccharide, a precursor of lipid A, a phosphorylated glycolipid that anchors the lipopolysaccharide to the outer membrane of the cell.</text>
</comment>
<evidence type="ECO:0000256" key="10">
    <source>
        <dbReference type="ARBA" id="ARBA00048975"/>
    </source>
</evidence>
<gene>
    <name evidence="12" type="primary">lpxB</name>
    <name evidence="12" type="ORF">IG616_05820</name>
</gene>
<sequence length="398" mass="43795">MTGGERMFKIAFVVGEESGDLLGSRLMASLNRVLPGRITYCGLGGERMEEQGLKSLFDISDIAVMGLTAVLARLPLIVKRVYQTVDAVIEANPDVLVIIDSPDFTHNVAKRVRKRAPHIPVIGYVSPSVWAWRPGRAKKMSVYVDELLAILPFEPEVHRKLGGPRTHYVGHPLIERLEELRSSAGERPALTDGRKTLLLLPGSRGSEVDRLLKDFGQTLEVLDRSVPDLEILLPAVPRMEARIRAETAGWAVQPEIVTGNAAKHAAFRRAHAALAASGTVSLELAISGVPMAICYRLDWFYRRLKDINRIFPFASVSSMVLPNIILGRNVVPEFLDDEVCPEKLVPVLESLLADTQVRQEQVSAFSELDTIMRLPDGRSQSEAAAAVVMDVLTRGKAT</sequence>
<keyword evidence="7 12" id="KW-0328">Glycosyltransferase</keyword>
<dbReference type="InterPro" id="IPR003835">
    <property type="entry name" value="Glyco_trans_19"/>
</dbReference>
<dbReference type="GO" id="GO:0008915">
    <property type="term" value="F:lipid-A-disaccharide synthase activity"/>
    <property type="evidence" value="ECO:0007669"/>
    <property type="project" value="UniProtKB-EC"/>
</dbReference>
<evidence type="ECO:0000256" key="5">
    <source>
        <dbReference type="ARBA" id="ARBA00022516"/>
    </source>
</evidence>
<keyword evidence="8 12" id="KW-0808">Transferase</keyword>
<dbReference type="EC" id="2.4.1.182" evidence="3 11"/>
<evidence type="ECO:0000256" key="1">
    <source>
        <dbReference type="ARBA" id="ARBA00002056"/>
    </source>
</evidence>
<protein>
    <recommendedName>
        <fullName evidence="4 11">Lipid-A-disaccharide synthase</fullName>
        <ecNumber evidence="3 11">2.4.1.182</ecNumber>
    </recommendedName>
</protein>
<proteinExistence type="inferred from homology"/>
<keyword evidence="6" id="KW-0441">Lipid A biosynthesis</keyword>
<evidence type="ECO:0000256" key="8">
    <source>
        <dbReference type="ARBA" id="ARBA00022679"/>
    </source>
</evidence>
<comment type="caution">
    <text evidence="12">The sequence shown here is derived from an EMBL/GenBank/DDBJ whole genome shotgun (WGS) entry which is preliminary data.</text>
</comment>
<comment type="similarity">
    <text evidence="2">Belongs to the LpxB family.</text>
</comment>
<dbReference type="PANTHER" id="PTHR30372">
    <property type="entry name" value="LIPID-A-DISACCHARIDE SYNTHASE"/>
    <property type="match status" value="1"/>
</dbReference>
<dbReference type="PANTHER" id="PTHR30372:SF4">
    <property type="entry name" value="LIPID-A-DISACCHARIDE SYNTHASE, MITOCHONDRIAL-RELATED"/>
    <property type="match status" value="1"/>
</dbReference>
<organism evidence="12 13">
    <name type="scientific">Roseibium litorale</name>
    <dbReference type="NCBI Taxonomy" id="2803841"/>
    <lineage>
        <taxon>Bacteria</taxon>
        <taxon>Pseudomonadati</taxon>
        <taxon>Pseudomonadota</taxon>
        <taxon>Alphaproteobacteria</taxon>
        <taxon>Hyphomicrobiales</taxon>
        <taxon>Stappiaceae</taxon>
        <taxon>Roseibium</taxon>
    </lineage>
</organism>
<keyword evidence="9" id="KW-0443">Lipid metabolism</keyword>
<dbReference type="Proteomes" id="UP000632063">
    <property type="component" value="Unassembled WGS sequence"/>
</dbReference>
<evidence type="ECO:0000313" key="12">
    <source>
        <dbReference type="EMBL" id="MBD8891054.1"/>
    </source>
</evidence>
<name>A0ABR9CK72_9HYPH</name>
<keyword evidence="5" id="KW-0444">Lipid biosynthesis</keyword>
<keyword evidence="13" id="KW-1185">Reference proteome</keyword>
<dbReference type="RefSeq" id="WP_192147180.1">
    <property type="nucleotide sequence ID" value="NZ_JACYXI010000002.1"/>
</dbReference>
<reference evidence="12 13" key="2">
    <citation type="journal article" date="2021" name="Int. J. Syst. Evol. Microbiol.">
        <title>Roseibium litorale sp. nov., isolated from a tidal flat sediment and proposal for the reclassification of Labrenzia polysiphoniae as Roseibium polysiphoniae comb. nov.</title>
        <authorList>
            <person name="Liu Y."/>
            <person name="Pei T."/>
            <person name="Du J."/>
            <person name="Chao M."/>
            <person name="Deng M.R."/>
            <person name="Zhu H."/>
        </authorList>
    </citation>
    <scope>NUCLEOTIDE SEQUENCE [LARGE SCALE GENOMIC DNA]</scope>
    <source>
        <strain evidence="12 13">4C16A</strain>
    </source>
</reference>
<evidence type="ECO:0000313" key="13">
    <source>
        <dbReference type="Proteomes" id="UP000632063"/>
    </source>
</evidence>
<reference evidence="13" key="1">
    <citation type="submission" date="2020-09" db="EMBL/GenBank/DDBJ databases">
        <title>The genome sequence of strain Labrenzia suaedae 4C16A.</title>
        <authorList>
            <person name="Liu Y."/>
        </authorList>
    </citation>
    <scope>NUCLEOTIDE SEQUENCE [LARGE SCALE GENOMIC DNA]</scope>
    <source>
        <strain evidence="13">4C16A</strain>
    </source>
</reference>
<evidence type="ECO:0000256" key="11">
    <source>
        <dbReference type="NCBIfam" id="TIGR00215"/>
    </source>
</evidence>